<dbReference type="SMART" id="SM00409">
    <property type="entry name" value="IG"/>
    <property type="match status" value="2"/>
</dbReference>
<dbReference type="PROSITE" id="PS50835">
    <property type="entry name" value="IG_LIKE"/>
    <property type="match status" value="3"/>
</dbReference>
<organism evidence="2 3">
    <name type="scientific">Cyprinus carpio</name>
    <name type="common">Common carp</name>
    <dbReference type="NCBI Taxonomy" id="7962"/>
    <lineage>
        <taxon>Eukaryota</taxon>
        <taxon>Metazoa</taxon>
        <taxon>Chordata</taxon>
        <taxon>Craniata</taxon>
        <taxon>Vertebrata</taxon>
        <taxon>Euteleostomi</taxon>
        <taxon>Actinopterygii</taxon>
        <taxon>Neopterygii</taxon>
        <taxon>Teleostei</taxon>
        <taxon>Ostariophysi</taxon>
        <taxon>Cypriniformes</taxon>
        <taxon>Cyprinidae</taxon>
        <taxon>Cyprininae</taxon>
        <taxon>Cyprinus</taxon>
    </lineage>
</organism>
<proteinExistence type="predicted"/>
<dbReference type="InterPro" id="IPR003598">
    <property type="entry name" value="Ig_sub2"/>
</dbReference>
<dbReference type="Ensembl" id="ENSCCRT00020069652.1">
    <property type="protein sequence ID" value="ENSCCRP00020063269.1"/>
    <property type="gene ID" value="ENSCCRG00020029845.1"/>
</dbReference>
<dbReference type="InterPro" id="IPR036179">
    <property type="entry name" value="Ig-like_dom_sf"/>
</dbReference>
<protein>
    <submittedName>
        <fullName evidence="2">Si:dkey-33i11.1</fullName>
    </submittedName>
</protein>
<feature type="domain" description="Ig-like" evidence="1">
    <location>
        <begin position="1"/>
        <end position="56"/>
    </location>
</feature>
<dbReference type="PANTHER" id="PTHR46013">
    <property type="entry name" value="VASCULAR CELL ADHESION MOLECULE 1"/>
    <property type="match status" value="1"/>
</dbReference>
<dbReference type="CDD" id="cd00096">
    <property type="entry name" value="Ig"/>
    <property type="match status" value="1"/>
</dbReference>
<accession>A0A8C2FZX4</accession>
<dbReference type="Gene3D" id="2.60.40.10">
    <property type="entry name" value="Immunoglobulins"/>
    <property type="match status" value="3"/>
</dbReference>
<dbReference type="Pfam" id="PF13895">
    <property type="entry name" value="Ig_2"/>
    <property type="match status" value="1"/>
</dbReference>
<dbReference type="PANTHER" id="PTHR46013:SF8">
    <property type="entry name" value="B-CELL RECEPTOR CD22-RELATED"/>
    <property type="match status" value="1"/>
</dbReference>
<sequence>MFAAGETVFLSCVARGCASPGRNFALYRNGINLGQSNKLSAIYNFDSQHAGTYTCRPIPPQNKLHFTSLFLCVSDAPRYTTVQITPREAVREGDSVTLTCSSDGAPPAESFAWFKEGESGSVPDSFRPELRLWSLDYRDHGEYFCVARNPLGTDRSRPILLNVTCRLILISPKGDIMEGFAVNLTCRTNANPPIEKYAWYKVNGGQPWTKGNAQNLTFSSVRSHHAGQYYCTAWNGFSMGTSPTISLSVLCKFILIVNVHQK</sequence>
<evidence type="ECO:0000259" key="1">
    <source>
        <dbReference type="PROSITE" id="PS50835"/>
    </source>
</evidence>
<dbReference type="SUPFAM" id="SSF48726">
    <property type="entry name" value="Immunoglobulin"/>
    <property type="match status" value="3"/>
</dbReference>
<dbReference type="Proteomes" id="UP000694701">
    <property type="component" value="Unplaced"/>
</dbReference>
<dbReference type="SMART" id="SM00408">
    <property type="entry name" value="IGc2"/>
    <property type="match status" value="3"/>
</dbReference>
<dbReference type="InterPro" id="IPR007110">
    <property type="entry name" value="Ig-like_dom"/>
</dbReference>
<name>A0A8C2FZX4_CYPCA</name>
<dbReference type="AlphaFoldDB" id="A0A8C2FZX4"/>
<dbReference type="InterPro" id="IPR003599">
    <property type="entry name" value="Ig_sub"/>
</dbReference>
<reference evidence="2" key="1">
    <citation type="submission" date="2025-08" db="UniProtKB">
        <authorList>
            <consortium name="Ensembl"/>
        </authorList>
    </citation>
    <scope>IDENTIFICATION</scope>
</reference>
<evidence type="ECO:0000313" key="3">
    <source>
        <dbReference type="Proteomes" id="UP000694701"/>
    </source>
</evidence>
<dbReference type="Pfam" id="PF13927">
    <property type="entry name" value="Ig_3"/>
    <property type="match status" value="1"/>
</dbReference>
<evidence type="ECO:0000313" key="2">
    <source>
        <dbReference type="Ensembl" id="ENSCCRP00020063269.1"/>
    </source>
</evidence>
<feature type="domain" description="Ig-like" evidence="1">
    <location>
        <begin position="178"/>
        <end position="248"/>
    </location>
</feature>
<feature type="domain" description="Ig-like" evidence="1">
    <location>
        <begin position="77"/>
        <end position="164"/>
    </location>
</feature>
<dbReference type="InterPro" id="IPR013783">
    <property type="entry name" value="Ig-like_fold"/>
</dbReference>